<proteinExistence type="predicted"/>
<dbReference type="EMBL" id="LAZR01003158">
    <property type="protein sequence ID" value="KKN21323.1"/>
    <property type="molecule type" value="Genomic_DNA"/>
</dbReference>
<protein>
    <submittedName>
        <fullName evidence="1">Uncharacterized protein</fullName>
    </submittedName>
</protein>
<gene>
    <name evidence="1" type="ORF">LCGC14_0926650</name>
</gene>
<dbReference type="InterPro" id="IPR036388">
    <property type="entry name" value="WH-like_DNA-bd_sf"/>
</dbReference>
<name>A0A0F9RVX3_9ZZZZ</name>
<sequence length="153" mass="17288">MRSKKIEKVSEIRIASYHKALLKVGEDSVMGIPKEITSEDIRNTYLNRVCLTTDVISNLKRAIMSGHTITLHTDRDLLHIQAFKIVKSDEEIVYEIVRNLQKLHGVAQLGKIQEATLNTGVTPFEVVSILSELKQEGSVIEPENKEYKTGSVW</sequence>
<dbReference type="AlphaFoldDB" id="A0A0F9RVX3"/>
<evidence type="ECO:0000313" key="1">
    <source>
        <dbReference type="EMBL" id="KKN21323.1"/>
    </source>
</evidence>
<dbReference type="Gene3D" id="1.10.10.10">
    <property type="entry name" value="Winged helix-like DNA-binding domain superfamily/Winged helix DNA-binding domain"/>
    <property type="match status" value="1"/>
</dbReference>
<reference evidence="1" key="1">
    <citation type="journal article" date="2015" name="Nature">
        <title>Complex archaea that bridge the gap between prokaryotes and eukaryotes.</title>
        <authorList>
            <person name="Spang A."/>
            <person name="Saw J.H."/>
            <person name="Jorgensen S.L."/>
            <person name="Zaremba-Niedzwiedzka K."/>
            <person name="Martijn J."/>
            <person name="Lind A.E."/>
            <person name="van Eijk R."/>
            <person name="Schleper C."/>
            <person name="Guy L."/>
            <person name="Ettema T.J."/>
        </authorList>
    </citation>
    <scope>NUCLEOTIDE SEQUENCE</scope>
</reference>
<accession>A0A0F9RVX3</accession>
<comment type="caution">
    <text evidence="1">The sequence shown here is derived from an EMBL/GenBank/DDBJ whole genome shotgun (WGS) entry which is preliminary data.</text>
</comment>
<organism evidence="1">
    <name type="scientific">marine sediment metagenome</name>
    <dbReference type="NCBI Taxonomy" id="412755"/>
    <lineage>
        <taxon>unclassified sequences</taxon>
        <taxon>metagenomes</taxon>
        <taxon>ecological metagenomes</taxon>
    </lineage>
</organism>